<evidence type="ECO:0000256" key="6">
    <source>
        <dbReference type="ARBA" id="ARBA00023136"/>
    </source>
</evidence>
<comment type="caution">
    <text evidence="9">The sequence shown here is derived from an EMBL/GenBank/DDBJ whole genome shotgun (WGS) entry which is preliminary data.</text>
</comment>
<dbReference type="OrthoDB" id="5242303at2"/>
<dbReference type="Proteomes" id="UP000325598">
    <property type="component" value="Unassembled WGS sequence"/>
</dbReference>
<feature type="transmembrane region" description="Helical" evidence="8">
    <location>
        <begin position="246"/>
        <end position="276"/>
    </location>
</feature>
<feature type="transmembrane region" description="Helical" evidence="8">
    <location>
        <begin position="12"/>
        <end position="35"/>
    </location>
</feature>
<proteinExistence type="inferred from homology"/>
<keyword evidence="4 8" id="KW-0812">Transmembrane</keyword>
<evidence type="ECO:0000256" key="1">
    <source>
        <dbReference type="ARBA" id="ARBA00004141"/>
    </source>
</evidence>
<dbReference type="AlphaFoldDB" id="A0A5J4LIJ2"/>
<feature type="transmembrane region" description="Helical" evidence="8">
    <location>
        <begin position="383"/>
        <end position="407"/>
    </location>
</feature>
<evidence type="ECO:0000313" key="9">
    <source>
        <dbReference type="EMBL" id="GES31731.1"/>
    </source>
</evidence>
<feature type="transmembrane region" description="Helical" evidence="8">
    <location>
        <begin position="441"/>
        <end position="460"/>
    </location>
</feature>
<feature type="transmembrane region" description="Helical" evidence="8">
    <location>
        <begin position="348"/>
        <end position="371"/>
    </location>
</feature>
<sequence>MSAAGVTVRGEVLLGTLGSVLLGVGGWGAGALPHGVPDGLWGRPGEVLRCAGVAVSYAGLVLLIAAWWRLGTRVADGTAGGGRPLRTAVWCWVLPLLPGPLLGSSDAYSYLAQGALADRGRDVYALGPAALGGPLAANVPGMWHDAPAPYGPLSVAVARAVVALTGEQHVVAAALGLRLVAAAGLALTVWALRRLAAASGSDEAGALWAGALSPLVLLHLVGGAHNEALMLGLLTAGLLAFRRGRWAVGTVVLTAAVLVKAPAVVGLLCAAAVSVAGRDGAGRRARRAAGIAALAAAALVAGVFLCGQGWGWLWTLRTPAAVHTLLSLSTDAGHVLGWLARGLGWGTAAGAMTAARLAGLLVGLGAVGYWVRRAPRAGAERATGTALLVLVAAAPVAQPWYALWALVPLAAVSWRRLAGGGAKAAVAALTLVVMPSGQGPTWATGLAAAAGGAVALAVVLRWAPRERPGPVPAAVVPPAAARARR</sequence>
<dbReference type="NCBIfam" id="NF038066">
    <property type="entry name" value="MptB"/>
    <property type="match status" value="1"/>
</dbReference>
<keyword evidence="6 8" id="KW-0472">Membrane</keyword>
<evidence type="ECO:0000256" key="5">
    <source>
        <dbReference type="ARBA" id="ARBA00022989"/>
    </source>
</evidence>
<accession>A0A5J4LIJ2</accession>
<name>A0A5J4LIJ2_9ACTN</name>
<comment type="similarity">
    <text evidence="7">Belongs to the MptA/B family.</text>
</comment>
<evidence type="ECO:0000313" key="10">
    <source>
        <dbReference type="Proteomes" id="UP000325598"/>
    </source>
</evidence>
<comment type="subcellular location">
    <subcellularLocation>
        <location evidence="1">Membrane</location>
        <topology evidence="1">Multi-pass membrane protein</topology>
    </subcellularLocation>
</comment>
<feature type="transmembrane region" description="Helical" evidence="8">
    <location>
        <begin position="170"/>
        <end position="192"/>
    </location>
</feature>
<evidence type="ECO:0000256" key="8">
    <source>
        <dbReference type="SAM" id="Phobius"/>
    </source>
</evidence>
<dbReference type="GO" id="GO:0016757">
    <property type="term" value="F:glycosyltransferase activity"/>
    <property type="evidence" value="ECO:0007669"/>
    <property type="project" value="UniProtKB-KW"/>
</dbReference>
<evidence type="ECO:0008006" key="11">
    <source>
        <dbReference type="Google" id="ProtNLM"/>
    </source>
</evidence>
<evidence type="ECO:0000256" key="3">
    <source>
        <dbReference type="ARBA" id="ARBA00022679"/>
    </source>
</evidence>
<dbReference type="EMBL" id="BLAG01000011">
    <property type="protein sequence ID" value="GES31731.1"/>
    <property type="molecule type" value="Genomic_DNA"/>
</dbReference>
<feature type="transmembrane region" description="Helical" evidence="8">
    <location>
        <begin position="47"/>
        <end position="68"/>
    </location>
</feature>
<dbReference type="InterPro" id="IPR049829">
    <property type="entry name" value="MptA/B-like"/>
</dbReference>
<reference evidence="9 10" key="1">
    <citation type="submission" date="2019-10" db="EMBL/GenBank/DDBJ databases">
        <title>Whole genome shotgun sequence of Streptomyces angustmyceticus NBRC 3934.</title>
        <authorList>
            <person name="Hosoyama A."/>
            <person name="Ichikawa N."/>
            <person name="Kimura A."/>
            <person name="Kitahashi Y."/>
            <person name="Komaki H."/>
            <person name="Uohara A."/>
        </authorList>
    </citation>
    <scope>NUCLEOTIDE SEQUENCE [LARGE SCALE GENOMIC DNA]</scope>
    <source>
        <strain evidence="9 10">NBRC 3934</strain>
    </source>
</reference>
<evidence type="ECO:0000256" key="7">
    <source>
        <dbReference type="ARBA" id="ARBA00043987"/>
    </source>
</evidence>
<evidence type="ECO:0000256" key="2">
    <source>
        <dbReference type="ARBA" id="ARBA00022676"/>
    </source>
</evidence>
<dbReference type="GO" id="GO:0016020">
    <property type="term" value="C:membrane"/>
    <property type="evidence" value="ECO:0007669"/>
    <property type="project" value="UniProtKB-SubCell"/>
</dbReference>
<protein>
    <recommendedName>
        <fullName evidence="11">Alpha-(1-&gt;6)-mannopyranosyltransferase</fullName>
    </recommendedName>
</protein>
<keyword evidence="10" id="KW-1185">Reference proteome</keyword>
<feature type="transmembrane region" description="Helical" evidence="8">
    <location>
        <begin position="288"/>
        <end position="310"/>
    </location>
</feature>
<keyword evidence="3" id="KW-0808">Transferase</keyword>
<dbReference type="RefSeq" id="WP_152104788.1">
    <property type="nucleotide sequence ID" value="NZ_BLAG01000011.1"/>
</dbReference>
<gene>
    <name evidence="9" type="ORF">San01_42180</name>
</gene>
<organism evidence="9 10">
    <name type="scientific">Streptomyces angustmyceticus</name>
    <dbReference type="NCBI Taxonomy" id="285578"/>
    <lineage>
        <taxon>Bacteria</taxon>
        <taxon>Bacillati</taxon>
        <taxon>Actinomycetota</taxon>
        <taxon>Actinomycetes</taxon>
        <taxon>Kitasatosporales</taxon>
        <taxon>Streptomycetaceae</taxon>
        <taxon>Streptomyces</taxon>
    </lineage>
</organism>
<keyword evidence="5 8" id="KW-1133">Transmembrane helix</keyword>
<dbReference type="Pfam" id="PF26314">
    <property type="entry name" value="MptA_B_family"/>
    <property type="match status" value="1"/>
</dbReference>
<keyword evidence="2" id="KW-0328">Glycosyltransferase</keyword>
<evidence type="ECO:0000256" key="4">
    <source>
        <dbReference type="ARBA" id="ARBA00022692"/>
    </source>
</evidence>
<feature type="transmembrane region" description="Helical" evidence="8">
    <location>
        <begin position="204"/>
        <end position="226"/>
    </location>
</feature>
<dbReference type="GeneID" id="96752854"/>